<dbReference type="Proteomes" id="UP000549394">
    <property type="component" value="Unassembled WGS sequence"/>
</dbReference>
<dbReference type="OrthoDB" id="2163581at2759"/>
<evidence type="ECO:0000256" key="3">
    <source>
        <dbReference type="ARBA" id="ARBA00004186"/>
    </source>
</evidence>
<evidence type="ECO:0000256" key="5">
    <source>
        <dbReference type="ARBA" id="ARBA00022015"/>
    </source>
</evidence>
<evidence type="ECO:0000256" key="10">
    <source>
        <dbReference type="ARBA" id="ARBA00023273"/>
    </source>
</evidence>
<dbReference type="InterPro" id="IPR029412">
    <property type="entry name" value="CEP19"/>
</dbReference>
<reference evidence="12 13" key="1">
    <citation type="submission" date="2020-08" db="EMBL/GenBank/DDBJ databases">
        <authorList>
            <person name="Hejnol A."/>
        </authorList>
    </citation>
    <scope>NUCLEOTIDE SEQUENCE [LARGE SCALE GENOMIC DNA]</scope>
</reference>
<evidence type="ECO:0000256" key="6">
    <source>
        <dbReference type="ARBA" id="ARBA00022490"/>
    </source>
</evidence>
<keyword evidence="9" id="KW-0206">Cytoskeleton</keyword>
<dbReference type="GO" id="GO:0005814">
    <property type="term" value="C:centriole"/>
    <property type="evidence" value="ECO:0007669"/>
    <property type="project" value="UniProtKB-SubCell"/>
</dbReference>
<feature type="region of interest" description="Disordered" evidence="11">
    <location>
        <begin position="86"/>
        <end position="107"/>
    </location>
</feature>
<evidence type="ECO:0000313" key="12">
    <source>
        <dbReference type="EMBL" id="CAD5122698.1"/>
    </source>
</evidence>
<keyword evidence="13" id="KW-1185">Reference proteome</keyword>
<dbReference type="PANTHER" id="PTHR31539:SF1">
    <property type="entry name" value="CENTROSOMAL PROTEIN OF 19 KDA"/>
    <property type="match status" value="1"/>
</dbReference>
<comment type="subcellular location">
    <subcellularLocation>
        <location evidence="2">Cytoplasm</location>
        <location evidence="2">Cytoskeleton</location>
        <location evidence="2">Cilium basal body</location>
    </subcellularLocation>
    <subcellularLocation>
        <location evidence="1">Cytoplasm</location>
        <location evidence="1">Cytoskeleton</location>
        <location evidence="1">Microtubule organizing center</location>
        <location evidence="1">Centrosome</location>
        <location evidence="1">Centriole</location>
    </subcellularLocation>
    <subcellularLocation>
        <location evidence="3">Cytoplasm</location>
        <location evidence="3">Cytoskeleton</location>
        <location evidence="3">Spindle</location>
    </subcellularLocation>
</comment>
<dbReference type="GO" id="GO:0000922">
    <property type="term" value="C:spindle pole"/>
    <property type="evidence" value="ECO:0007669"/>
    <property type="project" value="TreeGrafter"/>
</dbReference>
<feature type="compositionally biased region" description="Acidic residues" evidence="11">
    <location>
        <begin position="134"/>
        <end position="146"/>
    </location>
</feature>
<dbReference type="Pfam" id="PF14933">
    <property type="entry name" value="CEP19"/>
    <property type="match status" value="1"/>
</dbReference>
<dbReference type="PANTHER" id="PTHR31539">
    <property type="entry name" value="CENTROSOMAL PROTEIN OF 19K CEP19"/>
    <property type="match status" value="1"/>
</dbReference>
<comment type="similarity">
    <text evidence="4">Belongs to the CEP19 family.</text>
</comment>
<feature type="compositionally biased region" description="Basic and acidic residues" evidence="11">
    <location>
        <begin position="121"/>
        <end position="131"/>
    </location>
</feature>
<keyword evidence="6" id="KW-0963">Cytoplasm</keyword>
<evidence type="ECO:0000256" key="2">
    <source>
        <dbReference type="ARBA" id="ARBA00004120"/>
    </source>
</evidence>
<name>A0A7I8W2D3_9ANNE</name>
<keyword evidence="10" id="KW-0966">Cell projection</keyword>
<feature type="region of interest" description="Disordered" evidence="11">
    <location>
        <begin position="121"/>
        <end position="159"/>
    </location>
</feature>
<evidence type="ECO:0000256" key="4">
    <source>
        <dbReference type="ARBA" id="ARBA00009371"/>
    </source>
</evidence>
<evidence type="ECO:0000256" key="7">
    <source>
        <dbReference type="ARBA" id="ARBA00022794"/>
    </source>
</evidence>
<comment type="caution">
    <text evidence="12">The sequence shown here is derived from an EMBL/GenBank/DDBJ whole genome shotgun (WGS) entry which is preliminary data.</text>
</comment>
<dbReference type="GO" id="GO:0097712">
    <property type="term" value="P:vesicle targeting, trans-Golgi to periciliary membrane compartment"/>
    <property type="evidence" value="ECO:0007669"/>
    <property type="project" value="TreeGrafter"/>
</dbReference>
<feature type="compositionally biased region" description="Basic and acidic residues" evidence="11">
    <location>
        <begin position="87"/>
        <end position="97"/>
    </location>
</feature>
<sequence length="159" mass="18509">MPKDIKVKKIGFNIEPPALILIYTEQGKSRKRMMPLRNFTKRTGINRVVEELKGRHYHHLANVSEPQLAKLLTVLQDRMNGLSLKSSLEKRGSMDRLDPDEDLNQVDQETLTLKKKIMEKTFEENSRKPGDPDYNYDVEVDFDEQIEPSPWDSDSMSDF</sequence>
<evidence type="ECO:0000256" key="8">
    <source>
        <dbReference type="ARBA" id="ARBA00023069"/>
    </source>
</evidence>
<proteinExistence type="inferred from homology"/>
<dbReference type="GO" id="GO:0036064">
    <property type="term" value="C:ciliary basal body"/>
    <property type="evidence" value="ECO:0007669"/>
    <property type="project" value="TreeGrafter"/>
</dbReference>
<accession>A0A7I8W2D3</accession>
<dbReference type="GO" id="GO:0005813">
    <property type="term" value="C:centrosome"/>
    <property type="evidence" value="ECO:0007669"/>
    <property type="project" value="TreeGrafter"/>
</dbReference>
<evidence type="ECO:0000256" key="1">
    <source>
        <dbReference type="ARBA" id="ARBA00004114"/>
    </source>
</evidence>
<dbReference type="EMBL" id="CAJFCJ010000018">
    <property type="protein sequence ID" value="CAD5122698.1"/>
    <property type="molecule type" value="Genomic_DNA"/>
</dbReference>
<keyword evidence="7" id="KW-0970">Cilium biogenesis/degradation</keyword>
<evidence type="ECO:0000256" key="9">
    <source>
        <dbReference type="ARBA" id="ARBA00023212"/>
    </source>
</evidence>
<evidence type="ECO:0000256" key="11">
    <source>
        <dbReference type="SAM" id="MobiDB-lite"/>
    </source>
</evidence>
<keyword evidence="8" id="KW-0969">Cilium</keyword>
<evidence type="ECO:0000313" key="13">
    <source>
        <dbReference type="Proteomes" id="UP000549394"/>
    </source>
</evidence>
<gene>
    <name evidence="12" type="ORF">DGYR_LOCUS10475</name>
</gene>
<protein>
    <recommendedName>
        <fullName evidence="5">Centrosomal protein of 19 kDa</fullName>
    </recommendedName>
</protein>
<dbReference type="GO" id="GO:0034454">
    <property type="term" value="P:microtubule anchoring at centrosome"/>
    <property type="evidence" value="ECO:0007669"/>
    <property type="project" value="TreeGrafter"/>
</dbReference>
<organism evidence="12 13">
    <name type="scientific">Dimorphilus gyrociliatus</name>
    <dbReference type="NCBI Taxonomy" id="2664684"/>
    <lineage>
        <taxon>Eukaryota</taxon>
        <taxon>Metazoa</taxon>
        <taxon>Spiralia</taxon>
        <taxon>Lophotrochozoa</taxon>
        <taxon>Annelida</taxon>
        <taxon>Polychaeta</taxon>
        <taxon>Polychaeta incertae sedis</taxon>
        <taxon>Dinophilidae</taxon>
        <taxon>Dimorphilus</taxon>
    </lineage>
</organism>
<dbReference type="AlphaFoldDB" id="A0A7I8W2D3"/>